<name>A0ABR2G316_9ROSI</name>
<evidence type="ECO:0000313" key="1">
    <source>
        <dbReference type="EMBL" id="KAK8593273.1"/>
    </source>
</evidence>
<gene>
    <name evidence="1" type="ORF">V6N12_045356</name>
</gene>
<dbReference type="Proteomes" id="UP001472677">
    <property type="component" value="Unassembled WGS sequence"/>
</dbReference>
<comment type="caution">
    <text evidence="1">The sequence shown here is derived from an EMBL/GenBank/DDBJ whole genome shotgun (WGS) entry which is preliminary data.</text>
</comment>
<sequence>MGVSSLCGSEGPAEDEGNSDSFLRVALIEKKKFAMAANDLQEHLRLALPESFVSGGGLRTLSGRLRVFQFKRTITSMPPCMDKFPSEVLEGALSKDIDWHFGDQVPNARGHVICKL</sequence>
<dbReference type="EMBL" id="JBBPBM010000003">
    <property type="protein sequence ID" value="KAK8593273.1"/>
    <property type="molecule type" value="Genomic_DNA"/>
</dbReference>
<proteinExistence type="predicted"/>
<protein>
    <submittedName>
        <fullName evidence="1">Uncharacterized protein</fullName>
    </submittedName>
</protein>
<evidence type="ECO:0000313" key="2">
    <source>
        <dbReference type="Proteomes" id="UP001472677"/>
    </source>
</evidence>
<keyword evidence="2" id="KW-1185">Reference proteome</keyword>
<organism evidence="1 2">
    <name type="scientific">Hibiscus sabdariffa</name>
    <name type="common">roselle</name>
    <dbReference type="NCBI Taxonomy" id="183260"/>
    <lineage>
        <taxon>Eukaryota</taxon>
        <taxon>Viridiplantae</taxon>
        <taxon>Streptophyta</taxon>
        <taxon>Embryophyta</taxon>
        <taxon>Tracheophyta</taxon>
        <taxon>Spermatophyta</taxon>
        <taxon>Magnoliopsida</taxon>
        <taxon>eudicotyledons</taxon>
        <taxon>Gunneridae</taxon>
        <taxon>Pentapetalae</taxon>
        <taxon>rosids</taxon>
        <taxon>malvids</taxon>
        <taxon>Malvales</taxon>
        <taxon>Malvaceae</taxon>
        <taxon>Malvoideae</taxon>
        <taxon>Hibiscus</taxon>
    </lineage>
</organism>
<reference evidence="1 2" key="1">
    <citation type="journal article" date="2024" name="G3 (Bethesda)">
        <title>Genome assembly of Hibiscus sabdariffa L. provides insights into metabolisms of medicinal natural products.</title>
        <authorList>
            <person name="Kim T."/>
        </authorList>
    </citation>
    <scope>NUCLEOTIDE SEQUENCE [LARGE SCALE GENOMIC DNA]</scope>
    <source>
        <strain evidence="1">TK-2024</strain>
        <tissue evidence="1">Old leaves</tissue>
    </source>
</reference>
<accession>A0ABR2G316</accession>